<dbReference type="RefSeq" id="WP_194555767.1">
    <property type="nucleotide sequence ID" value="NZ_JADKMY010000001.1"/>
</dbReference>
<dbReference type="InterPro" id="IPR001453">
    <property type="entry name" value="MoaB/Mog_dom"/>
</dbReference>
<feature type="domain" description="MoaB/Mog" evidence="8">
    <location>
        <begin position="191"/>
        <end position="325"/>
    </location>
</feature>
<keyword evidence="4 7" id="KW-0500">Molybdenum</keyword>
<dbReference type="Proteomes" id="UP000635902">
    <property type="component" value="Unassembled WGS sequence"/>
</dbReference>
<dbReference type="CDD" id="cd00887">
    <property type="entry name" value="MoeA"/>
    <property type="match status" value="1"/>
</dbReference>
<comment type="cofactor">
    <cofactor evidence="7">
        <name>Mg(2+)</name>
        <dbReference type="ChEBI" id="CHEBI:18420"/>
    </cofactor>
</comment>
<dbReference type="Pfam" id="PF03454">
    <property type="entry name" value="MoeA_C"/>
    <property type="match status" value="1"/>
</dbReference>
<dbReference type="Pfam" id="PF03453">
    <property type="entry name" value="MoeA_N"/>
    <property type="match status" value="1"/>
</dbReference>
<evidence type="ECO:0000313" key="9">
    <source>
        <dbReference type="EMBL" id="MBF4552897.1"/>
    </source>
</evidence>
<dbReference type="Gene3D" id="2.170.190.11">
    <property type="entry name" value="Molybdopterin biosynthesis moea protein, domain 3"/>
    <property type="match status" value="1"/>
</dbReference>
<dbReference type="InterPro" id="IPR005111">
    <property type="entry name" value="MoeA_C_domain_IV"/>
</dbReference>
<evidence type="ECO:0000256" key="5">
    <source>
        <dbReference type="ARBA" id="ARBA00023150"/>
    </source>
</evidence>
<dbReference type="InterPro" id="IPR005110">
    <property type="entry name" value="MoeA_linker/N"/>
</dbReference>
<dbReference type="Gene3D" id="2.40.340.10">
    <property type="entry name" value="MoeA, C-terminal, domain IV"/>
    <property type="match status" value="1"/>
</dbReference>
<keyword evidence="7" id="KW-0460">Magnesium</keyword>
<dbReference type="SUPFAM" id="SSF63867">
    <property type="entry name" value="MoeA C-terminal domain-like"/>
    <property type="match status" value="1"/>
</dbReference>
<gene>
    <name evidence="9" type="ORF">IRY30_02220</name>
</gene>
<name>A0ABR9ZJW1_9CORY</name>
<evidence type="ECO:0000256" key="7">
    <source>
        <dbReference type="RuleBase" id="RU365090"/>
    </source>
</evidence>
<dbReference type="Gene3D" id="3.40.980.10">
    <property type="entry name" value="MoaB/Mog-like domain"/>
    <property type="match status" value="1"/>
</dbReference>
<evidence type="ECO:0000259" key="8">
    <source>
        <dbReference type="SMART" id="SM00852"/>
    </source>
</evidence>
<keyword evidence="10" id="KW-1185">Reference proteome</keyword>
<organism evidence="9 10">
    <name type="scientific">Corynebacterium suicordis DSM 45110</name>
    <dbReference type="NCBI Taxonomy" id="1121369"/>
    <lineage>
        <taxon>Bacteria</taxon>
        <taxon>Bacillati</taxon>
        <taxon>Actinomycetota</taxon>
        <taxon>Actinomycetes</taxon>
        <taxon>Mycobacteriales</taxon>
        <taxon>Corynebacteriaceae</taxon>
        <taxon>Corynebacterium</taxon>
    </lineage>
</organism>
<dbReference type="SUPFAM" id="SSF53218">
    <property type="entry name" value="Molybdenum cofactor biosynthesis proteins"/>
    <property type="match status" value="1"/>
</dbReference>
<dbReference type="Gene3D" id="3.90.105.10">
    <property type="entry name" value="Molybdopterin biosynthesis moea protein, domain 2"/>
    <property type="match status" value="1"/>
</dbReference>
<dbReference type="SMART" id="SM00852">
    <property type="entry name" value="MoCF_biosynth"/>
    <property type="match status" value="1"/>
</dbReference>
<dbReference type="PANTHER" id="PTHR10192:SF5">
    <property type="entry name" value="GEPHYRIN"/>
    <property type="match status" value="1"/>
</dbReference>
<keyword evidence="7" id="KW-0479">Metal-binding</keyword>
<dbReference type="SUPFAM" id="SSF63882">
    <property type="entry name" value="MoeA N-terminal region -like"/>
    <property type="match status" value="1"/>
</dbReference>
<dbReference type="InterPro" id="IPR036425">
    <property type="entry name" value="MoaB/Mog-like_dom_sf"/>
</dbReference>
<reference evidence="9 10" key="1">
    <citation type="submission" date="2020-10" db="EMBL/GenBank/DDBJ databases">
        <title>Novel species in genus Corynebacterium.</title>
        <authorList>
            <person name="Zhang G."/>
        </authorList>
    </citation>
    <scope>NUCLEOTIDE SEQUENCE [LARGE SCALE GENOMIC DNA]</scope>
    <source>
        <strain evidence="9 10">DSM 45110</strain>
    </source>
</reference>
<dbReference type="EMBL" id="JADKMY010000001">
    <property type="protein sequence ID" value="MBF4552897.1"/>
    <property type="molecule type" value="Genomic_DNA"/>
</dbReference>
<sequence length="401" mass="41705">MHSHDSSSGHVRTPEEHLLAVHKALGAREVVEVAAESAVGCQLARAVDARVDSPAFDNSQMDGYALATHHLPGGSFAVGETIAAGIDPSVLYPQGIGSDIVPVMTGAMVPAGTAAVIPVEHCQPEHFVEAGQGKVDVPPVDSGQFVRLRGSDIHAGQRLFSAGHVVNARTVGAAALQGIATLPVHQRSRVLLCTGGDEIGGAGVASIPDANAPMLRALCQRFHIEVAGHVHTSDDPEDFQQRLRAAIEELRPMAVVTSGGISHGKFEVVRNVLGPVGGWFGHVAQQPGGPQGLSEYCGVPVISLPGNPVSTAVSFRLFVAPVLGECTEPMSVMAGEQFSSLEGRDRFAHARLARRDGRDVAVAVGGAGSHQLSQTVAADLLVRIPAGRDVAEGEDVKGYLL</sequence>
<comment type="similarity">
    <text evidence="3 7">Belongs to the MoeA family.</text>
</comment>
<evidence type="ECO:0000256" key="4">
    <source>
        <dbReference type="ARBA" id="ARBA00022505"/>
    </source>
</evidence>
<protein>
    <recommendedName>
        <fullName evidence="7">Molybdopterin molybdenumtransferase</fullName>
        <ecNumber evidence="7">2.10.1.1</ecNumber>
    </recommendedName>
</protein>
<evidence type="ECO:0000256" key="6">
    <source>
        <dbReference type="ARBA" id="ARBA00047317"/>
    </source>
</evidence>
<comment type="pathway">
    <text evidence="2 7">Cofactor biosynthesis; molybdopterin biosynthesis.</text>
</comment>
<keyword evidence="7" id="KW-0808">Transferase</keyword>
<comment type="caution">
    <text evidence="9">The sequence shown here is derived from an EMBL/GenBank/DDBJ whole genome shotgun (WGS) entry which is preliminary data.</text>
</comment>
<dbReference type="Pfam" id="PF00994">
    <property type="entry name" value="MoCF_biosynth"/>
    <property type="match status" value="1"/>
</dbReference>
<dbReference type="InterPro" id="IPR038987">
    <property type="entry name" value="MoeA-like"/>
</dbReference>
<accession>A0ABR9ZJW1</accession>
<dbReference type="EC" id="2.10.1.1" evidence="7"/>
<evidence type="ECO:0000313" key="10">
    <source>
        <dbReference type="Proteomes" id="UP000635902"/>
    </source>
</evidence>
<proteinExistence type="inferred from homology"/>
<comment type="catalytic activity">
    <reaction evidence="6">
        <text>adenylyl-molybdopterin + molybdate = Mo-molybdopterin + AMP + H(+)</text>
        <dbReference type="Rhea" id="RHEA:35047"/>
        <dbReference type="ChEBI" id="CHEBI:15378"/>
        <dbReference type="ChEBI" id="CHEBI:36264"/>
        <dbReference type="ChEBI" id="CHEBI:62727"/>
        <dbReference type="ChEBI" id="CHEBI:71302"/>
        <dbReference type="ChEBI" id="CHEBI:456215"/>
        <dbReference type="EC" id="2.10.1.1"/>
    </reaction>
</comment>
<evidence type="ECO:0000256" key="3">
    <source>
        <dbReference type="ARBA" id="ARBA00010763"/>
    </source>
</evidence>
<evidence type="ECO:0000256" key="2">
    <source>
        <dbReference type="ARBA" id="ARBA00005046"/>
    </source>
</evidence>
<dbReference type="InterPro" id="IPR036688">
    <property type="entry name" value="MoeA_C_domain_IV_sf"/>
</dbReference>
<dbReference type="PANTHER" id="PTHR10192">
    <property type="entry name" value="MOLYBDOPTERIN BIOSYNTHESIS PROTEIN"/>
    <property type="match status" value="1"/>
</dbReference>
<evidence type="ECO:0000256" key="1">
    <source>
        <dbReference type="ARBA" id="ARBA00002901"/>
    </source>
</evidence>
<dbReference type="InterPro" id="IPR036135">
    <property type="entry name" value="MoeA_linker/N_sf"/>
</dbReference>
<keyword evidence="5 7" id="KW-0501">Molybdenum cofactor biosynthesis</keyword>
<comment type="function">
    <text evidence="1 7">Catalyzes the insertion of molybdate into adenylated molybdopterin with the concomitant release of AMP.</text>
</comment>